<feature type="region of interest" description="Disordered" evidence="1">
    <location>
        <begin position="16"/>
        <end position="103"/>
    </location>
</feature>
<feature type="compositionally biased region" description="Low complexity" evidence="1">
    <location>
        <begin position="28"/>
        <end position="41"/>
    </location>
</feature>
<proteinExistence type="predicted"/>
<evidence type="ECO:0000256" key="1">
    <source>
        <dbReference type="SAM" id="MobiDB-lite"/>
    </source>
</evidence>
<evidence type="ECO:0000313" key="2">
    <source>
        <dbReference type="EMBL" id="KIY96695.1"/>
    </source>
</evidence>
<protein>
    <submittedName>
        <fullName evidence="2">Uncharacterized protein</fullName>
    </submittedName>
</protein>
<dbReference type="KEGG" id="mng:MNEG_11269"/>
<dbReference type="RefSeq" id="XP_013895715.1">
    <property type="nucleotide sequence ID" value="XM_014040261.1"/>
</dbReference>
<sequence length="171" mass="16571">MRERSTRQVYCVACDLPVGAPSTPPAPTAQADGPAAAAAPGGRREATEGSELQESAAAAAAEAAAAAGAEAVDRQQPARVAAAAPAPATPAAAAAVEAPAAGPGALSPTGMPLSLEAALSGAQAALASKVREISALISATPASEVEALTSYTRLLAELLGVLRLAREGAGR</sequence>
<organism evidence="2 3">
    <name type="scientific">Monoraphidium neglectum</name>
    <dbReference type="NCBI Taxonomy" id="145388"/>
    <lineage>
        <taxon>Eukaryota</taxon>
        <taxon>Viridiplantae</taxon>
        <taxon>Chlorophyta</taxon>
        <taxon>core chlorophytes</taxon>
        <taxon>Chlorophyceae</taxon>
        <taxon>CS clade</taxon>
        <taxon>Sphaeropleales</taxon>
        <taxon>Selenastraceae</taxon>
        <taxon>Monoraphidium</taxon>
    </lineage>
</organism>
<dbReference type="GeneID" id="25728514"/>
<dbReference type="AlphaFoldDB" id="A0A0D2MPY3"/>
<reference evidence="2 3" key="1">
    <citation type="journal article" date="2013" name="BMC Genomics">
        <title>Reconstruction of the lipid metabolism for the microalga Monoraphidium neglectum from its genome sequence reveals characteristics suitable for biofuel production.</title>
        <authorList>
            <person name="Bogen C."/>
            <person name="Al-Dilaimi A."/>
            <person name="Albersmeier A."/>
            <person name="Wichmann J."/>
            <person name="Grundmann M."/>
            <person name="Rupp O."/>
            <person name="Lauersen K.J."/>
            <person name="Blifernez-Klassen O."/>
            <person name="Kalinowski J."/>
            <person name="Goesmann A."/>
            <person name="Mussgnug J.H."/>
            <person name="Kruse O."/>
        </authorList>
    </citation>
    <scope>NUCLEOTIDE SEQUENCE [LARGE SCALE GENOMIC DNA]</scope>
    <source>
        <strain evidence="2 3">SAG 48.87</strain>
    </source>
</reference>
<feature type="compositionally biased region" description="Low complexity" evidence="1">
    <location>
        <begin position="56"/>
        <end position="70"/>
    </location>
</feature>
<name>A0A0D2MPY3_9CHLO</name>
<dbReference type="Proteomes" id="UP000054498">
    <property type="component" value="Unassembled WGS sequence"/>
</dbReference>
<feature type="compositionally biased region" description="Low complexity" evidence="1">
    <location>
        <begin position="77"/>
        <end position="103"/>
    </location>
</feature>
<keyword evidence="3" id="KW-1185">Reference proteome</keyword>
<evidence type="ECO:0000313" key="3">
    <source>
        <dbReference type="Proteomes" id="UP000054498"/>
    </source>
</evidence>
<dbReference type="EMBL" id="KK102884">
    <property type="protein sequence ID" value="KIY96695.1"/>
    <property type="molecule type" value="Genomic_DNA"/>
</dbReference>
<gene>
    <name evidence="2" type="ORF">MNEG_11269</name>
</gene>
<accession>A0A0D2MPY3</accession>